<evidence type="ECO:0000313" key="2">
    <source>
        <dbReference type="EMBL" id="CAB3758743.1"/>
    </source>
</evidence>
<dbReference type="EMBL" id="CADIKG010000007">
    <property type="protein sequence ID" value="CAB3758743.1"/>
    <property type="molecule type" value="Genomic_DNA"/>
</dbReference>
<feature type="compositionally biased region" description="Basic residues" evidence="1">
    <location>
        <begin position="232"/>
        <end position="249"/>
    </location>
</feature>
<feature type="region of interest" description="Disordered" evidence="1">
    <location>
        <begin position="105"/>
        <end position="130"/>
    </location>
</feature>
<feature type="compositionally biased region" description="Basic and acidic residues" evidence="1">
    <location>
        <begin position="29"/>
        <end position="40"/>
    </location>
</feature>
<evidence type="ECO:0000313" key="3">
    <source>
        <dbReference type="Proteomes" id="UP000494135"/>
    </source>
</evidence>
<dbReference type="Proteomes" id="UP000494135">
    <property type="component" value="Unassembled WGS sequence"/>
</dbReference>
<proteinExistence type="predicted"/>
<sequence length="249" mass="27475">MVCVGSVSRPGVWVLPSDNPAARRQRPPVADEREPPHEQAHPSCGQQRRALRRFVATDRPVAVRTDPCPSHLRGARLRAAAREPQGRHVAAGAALAQMAACGRRRESVARRQSQRGATGQHRVPRRDRSSRFRCDLLHRRSRGDVGLPGRCGAAAAHRRREAGAFRQFPDLHVPILAGRIASGHLPRRDCPLSPEVDSPSDLDRLPVEWPTARALRSPRSATPHGAPAARYSARRTSSRASRSRRRGRS</sequence>
<gene>
    <name evidence="2" type="ORF">LMG29660_03521</name>
</gene>
<accession>A0A6J5DXM1</accession>
<organism evidence="2 3">
    <name type="scientific">Burkholderia puraquae</name>
    <dbReference type="NCBI Taxonomy" id="1904757"/>
    <lineage>
        <taxon>Bacteria</taxon>
        <taxon>Pseudomonadati</taxon>
        <taxon>Pseudomonadota</taxon>
        <taxon>Betaproteobacteria</taxon>
        <taxon>Burkholderiales</taxon>
        <taxon>Burkholderiaceae</taxon>
        <taxon>Burkholderia</taxon>
        <taxon>Burkholderia cepacia complex</taxon>
    </lineage>
</organism>
<feature type="region of interest" description="Disordered" evidence="1">
    <location>
        <begin position="184"/>
        <end position="249"/>
    </location>
</feature>
<evidence type="ECO:0000256" key="1">
    <source>
        <dbReference type="SAM" id="MobiDB-lite"/>
    </source>
</evidence>
<dbReference type="AlphaFoldDB" id="A0A6J5DXM1"/>
<protein>
    <submittedName>
        <fullName evidence="2">Uncharacterized protein</fullName>
    </submittedName>
</protein>
<name>A0A6J5DXM1_9BURK</name>
<feature type="region of interest" description="Disordered" evidence="1">
    <location>
        <begin position="15"/>
        <end position="47"/>
    </location>
</feature>
<reference evidence="2 3" key="1">
    <citation type="submission" date="2020-04" db="EMBL/GenBank/DDBJ databases">
        <authorList>
            <person name="De Canck E."/>
        </authorList>
    </citation>
    <scope>NUCLEOTIDE SEQUENCE [LARGE SCALE GENOMIC DNA]</scope>
    <source>
        <strain evidence="2 3">LMG 29660</strain>
    </source>
</reference>